<gene>
    <name evidence="1" type="ORF">MPH_13919</name>
</gene>
<accession>K2QH77</accession>
<sequence length="157" mass="17901">MKTERRALGRPPYPPSSMTKIKFIVHTRDIPTSYYRPPSLSAYFLQGDDSDSRYVRLGTLCVRLLWNHRPGSRLCLPLYQHFPGYCWPAYLLQHGQLRSITFRGAHEVNGNIACDSQASPLLDHDVALGGTCRQPLVRCRIAWILERQGYSSVLRGV</sequence>
<evidence type="ECO:0000313" key="1">
    <source>
        <dbReference type="EMBL" id="EKG09096.1"/>
    </source>
</evidence>
<dbReference type="VEuPathDB" id="FungiDB:MPH_13919"/>
<evidence type="ECO:0000313" key="2">
    <source>
        <dbReference type="Proteomes" id="UP000007129"/>
    </source>
</evidence>
<dbReference type="InParanoid" id="K2QH77"/>
<proteinExistence type="predicted"/>
<reference evidence="1 2" key="1">
    <citation type="journal article" date="2012" name="BMC Genomics">
        <title>Tools to kill: Genome of one of the most destructive plant pathogenic fungi Macrophomina phaseolina.</title>
        <authorList>
            <person name="Islam M.S."/>
            <person name="Haque M.S."/>
            <person name="Islam M.M."/>
            <person name="Emdad E.M."/>
            <person name="Halim A."/>
            <person name="Hossen Q.M.M."/>
            <person name="Hossain M.Z."/>
            <person name="Ahmed B."/>
            <person name="Rahim S."/>
            <person name="Rahman M.S."/>
            <person name="Alam M.M."/>
            <person name="Hou S."/>
            <person name="Wan X."/>
            <person name="Saito J.A."/>
            <person name="Alam M."/>
        </authorList>
    </citation>
    <scope>NUCLEOTIDE SEQUENCE [LARGE SCALE GENOMIC DNA]</scope>
    <source>
        <strain evidence="1 2">MS6</strain>
    </source>
</reference>
<dbReference type="EMBL" id="AHHD01000782">
    <property type="protein sequence ID" value="EKG09096.1"/>
    <property type="molecule type" value="Genomic_DNA"/>
</dbReference>
<protein>
    <submittedName>
        <fullName evidence="1">Uncharacterized protein</fullName>
    </submittedName>
</protein>
<dbReference type="AlphaFoldDB" id="K2QH77"/>
<organism evidence="1 2">
    <name type="scientific">Macrophomina phaseolina (strain MS6)</name>
    <name type="common">Charcoal rot fungus</name>
    <dbReference type="NCBI Taxonomy" id="1126212"/>
    <lineage>
        <taxon>Eukaryota</taxon>
        <taxon>Fungi</taxon>
        <taxon>Dikarya</taxon>
        <taxon>Ascomycota</taxon>
        <taxon>Pezizomycotina</taxon>
        <taxon>Dothideomycetes</taxon>
        <taxon>Dothideomycetes incertae sedis</taxon>
        <taxon>Botryosphaeriales</taxon>
        <taxon>Botryosphaeriaceae</taxon>
        <taxon>Macrophomina</taxon>
    </lineage>
</organism>
<dbReference type="HOGENOM" id="CLU_1678255_0_0_1"/>
<dbReference type="Proteomes" id="UP000007129">
    <property type="component" value="Unassembled WGS sequence"/>
</dbReference>
<comment type="caution">
    <text evidence="1">The sequence shown here is derived from an EMBL/GenBank/DDBJ whole genome shotgun (WGS) entry which is preliminary data.</text>
</comment>
<name>K2QH77_MACPH</name>